<evidence type="ECO:0000256" key="4">
    <source>
        <dbReference type="ARBA" id="ARBA00022840"/>
    </source>
</evidence>
<keyword evidence="3" id="KW-0547">Nucleotide-binding</keyword>
<organism evidence="7 8">
    <name type="scientific">Corynebacterium spheniscorum</name>
    <dbReference type="NCBI Taxonomy" id="185761"/>
    <lineage>
        <taxon>Bacteria</taxon>
        <taxon>Bacillati</taxon>
        <taxon>Actinomycetota</taxon>
        <taxon>Actinomycetes</taxon>
        <taxon>Mycobacteriales</taxon>
        <taxon>Corynebacteriaceae</taxon>
        <taxon>Corynebacterium</taxon>
    </lineage>
</organism>
<dbReference type="OrthoDB" id="501320at2"/>
<dbReference type="SUPFAM" id="SSF52540">
    <property type="entry name" value="P-loop containing nucleoside triphosphate hydrolases"/>
    <property type="match status" value="2"/>
</dbReference>
<feature type="domain" description="ABC transporter" evidence="6">
    <location>
        <begin position="255"/>
        <end position="471"/>
    </location>
</feature>
<dbReference type="SMART" id="SM00382">
    <property type="entry name" value="AAA"/>
    <property type="match status" value="2"/>
</dbReference>
<evidence type="ECO:0000256" key="5">
    <source>
        <dbReference type="SAM" id="MobiDB-lite"/>
    </source>
</evidence>
<gene>
    <name evidence="7" type="ORF">SAMN05660282_00908</name>
</gene>
<dbReference type="EMBL" id="FOPJ01000004">
    <property type="protein sequence ID" value="SFG44309.1"/>
    <property type="molecule type" value="Genomic_DNA"/>
</dbReference>
<dbReference type="InterPro" id="IPR027417">
    <property type="entry name" value="P-loop_NTPase"/>
</dbReference>
<dbReference type="PANTHER" id="PTHR43553">
    <property type="entry name" value="HEAVY METAL TRANSPORTER"/>
    <property type="match status" value="1"/>
</dbReference>
<proteinExistence type="inferred from homology"/>
<sequence>MVTLSTRPHQPQPSPNNTNIAEPLVEAHGFSWRHASRSSPAFADIDLEIQRGEKILLAGKSGAGKSTLLLALAGILGPEAAEEDGDASGVLQVRGTVGMVLQDPDSQVIATRVGDDVAFGCENLGIPREEIWPRVERALKMVGLDVPLNHPTANLSGGQKQRLALAGVIAMGAELIILDEPTANLDPIGVKEVVRAVDTIISETNATLIVVEHRPQHWLPLIERVLYLDHSGLREISAEELPGLPQLSPARPVAADAPALLETRDLKTRFGPPRNVKLPQAASTVITGVNGSGKTTLALTMAGLLKARGGELITHQDLARGLAKTPYHWRSQDLAQRIGMVFQDPEHQFLARTVEEELHIGPRVMGMAEDEAEARVEELLQRLKLTHLRKANPFSLSGGEKRRLSVATALVCAPALLILDEPTFGQDPETLGEMVHLLRELTDEGITICSVTHDDAFIEALGDHHIEVTAA</sequence>
<evidence type="ECO:0000256" key="2">
    <source>
        <dbReference type="ARBA" id="ARBA00022448"/>
    </source>
</evidence>
<dbReference type="Proteomes" id="UP000199065">
    <property type="component" value="Unassembled WGS sequence"/>
</dbReference>
<comment type="similarity">
    <text evidence="1">Belongs to the ABC transporter superfamily.</text>
</comment>
<keyword evidence="2" id="KW-0813">Transport</keyword>
<dbReference type="Pfam" id="PF00005">
    <property type="entry name" value="ABC_tran"/>
    <property type="match status" value="2"/>
</dbReference>
<dbReference type="CDD" id="cd03225">
    <property type="entry name" value="ABC_cobalt_CbiO_domain1"/>
    <property type="match status" value="2"/>
</dbReference>
<dbReference type="RefSeq" id="WP_092285063.1">
    <property type="nucleotide sequence ID" value="NZ_FOPJ01000004.1"/>
</dbReference>
<evidence type="ECO:0000256" key="1">
    <source>
        <dbReference type="ARBA" id="ARBA00005417"/>
    </source>
</evidence>
<dbReference type="InterPro" id="IPR017871">
    <property type="entry name" value="ABC_transporter-like_CS"/>
</dbReference>
<accession>A0A1I2RXT3</accession>
<feature type="domain" description="ABC transporter" evidence="6">
    <location>
        <begin position="25"/>
        <end position="255"/>
    </location>
</feature>
<keyword evidence="4 7" id="KW-0067">ATP-binding</keyword>
<dbReference type="Gene3D" id="3.40.50.300">
    <property type="entry name" value="P-loop containing nucleotide triphosphate hydrolases"/>
    <property type="match status" value="2"/>
</dbReference>
<evidence type="ECO:0000313" key="8">
    <source>
        <dbReference type="Proteomes" id="UP000199065"/>
    </source>
</evidence>
<dbReference type="InterPro" id="IPR050095">
    <property type="entry name" value="ECF_ABC_transporter_ATP-bd"/>
</dbReference>
<evidence type="ECO:0000256" key="3">
    <source>
        <dbReference type="ARBA" id="ARBA00022741"/>
    </source>
</evidence>
<keyword evidence="8" id="KW-1185">Reference proteome</keyword>
<dbReference type="InterPro" id="IPR003593">
    <property type="entry name" value="AAA+_ATPase"/>
</dbReference>
<dbReference type="GO" id="GO:0005524">
    <property type="term" value="F:ATP binding"/>
    <property type="evidence" value="ECO:0007669"/>
    <property type="project" value="UniProtKB-KW"/>
</dbReference>
<dbReference type="GO" id="GO:0043190">
    <property type="term" value="C:ATP-binding cassette (ABC) transporter complex"/>
    <property type="evidence" value="ECO:0007669"/>
    <property type="project" value="TreeGrafter"/>
</dbReference>
<dbReference type="GO" id="GO:0016887">
    <property type="term" value="F:ATP hydrolysis activity"/>
    <property type="evidence" value="ECO:0007669"/>
    <property type="project" value="InterPro"/>
</dbReference>
<evidence type="ECO:0000313" key="7">
    <source>
        <dbReference type="EMBL" id="SFG44309.1"/>
    </source>
</evidence>
<dbReference type="InterPro" id="IPR003439">
    <property type="entry name" value="ABC_transporter-like_ATP-bd"/>
</dbReference>
<dbReference type="STRING" id="185761.SAMN05660282_00908"/>
<dbReference type="PROSITE" id="PS00211">
    <property type="entry name" value="ABC_TRANSPORTER_1"/>
    <property type="match status" value="2"/>
</dbReference>
<dbReference type="InterPro" id="IPR015856">
    <property type="entry name" value="ABC_transpr_CbiO/EcfA_su"/>
</dbReference>
<dbReference type="PROSITE" id="PS50893">
    <property type="entry name" value="ABC_TRANSPORTER_2"/>
    <property type="match status" value="2"/>
</dbReference>
<name>A0A1I2RXT3_9CORY</name>
<reference evidence="7 8" key="1">
    <citation type="submission" date="2016-10" db="EMBL/GenBank/DDBJ databases">
        <authorList>
            <person name="de Groot N.N."/>
        </authorList>
    </citation>
    <scope>NUCLEOTIDE SEQUENCE [LARGE SCALE GENOMIC DNA]</scope>
    <source>
        <strain>J11</strain>
        <strain evidence="8">PG 39</strain>
    </source>
</reference>
<dbReference type="AlphaFoldDB" id="A0A1I2RXT3"/>
<dbReference type="GO" id="GO:0042626">
    <property type="term" value="F:ATPase-coupled transmembrane transporter activity"/>
    <property type="evidence" value="ECO:0007669"/>
    <property type="project" value="TreeGrafter"/>
</dbReference>
<protein>
    <submittedName>
        <fullName evidence="7">Energy-coupling factor transport system ATP-binding protein</fullName>
    </submittedName>
</protein>
<feature type="region of interest" description="Disordered" evidence="5">
    <location>
        <begin position="1"/>
        <end position="20"/>
    </location>
</feature>
<evidence type="ECO:0000259" key="6">
    <source>
        <dbReference type="PROSITE" id="PS50893"/>
    </source>
</evidence>